<dbReference type="RefSeq" id="WP_282908467.1">
    <property type="nucleotide sequence ID" value="NZ_JAGRPV010000001.1"/>
</dbReference>
<evidence type="ECO:0000313" key="1">
    <source>
        <dbReference type="EMBL" id="MDI4645554.1"/>
    </source>
</evidence>
<gene>
    <name evidence="1" type="ORF">KB449_11305</name>
</gene>
<name>A0ABT6TFM9_9BACL</name>
<sequence>MDSLIKQPFFVDSPIFARVVHSPPKPAKIHLLLKLSPPSDKKDAKMQVFSSVRLLSGICLEFTCVFAVISSTAAEGQKIHV</sequence>
<accession>A0ABT6TFM9</accession>
<comment type="caution">
    <text evidence="1">The sequence shown here is derived from an EMBL/GenBank/DDBJ whole genome shotgun (WGS) entry which is preliminary data.</text>
</comment>
<reference evidence="1" key="1">
    <citation type="submission" date="2023-04" db="EMBL/GenBank/DDBJ databases">
        <title>Comparative genomic analysis of Cohnella hashimotonis sp. nov., isolated from the International Space Station.</title>
        <authorList>
            <person name="Venkateswaran K."/>
            <person name="Simpson A."/>
        </authorList>
    </citation>
    <scope>NUCLEOTIDE SEQUENCE</scope>
    <source>
        <strain evidence="1">F6_2S_P_1</strain>
    </source>
</reference>
<evidence type="ECO:0000313" key="2">
    <source>
        <dbReference type="Proteomes" id="UP001161691"/>
    </source>
</evidence>
<organism evidence="1 2">
    <name type="scientific">Cohnella hashimotonis</name>
    <dbReference type="NCBI Taxonomy" id="2826895"/>
    <lineage>
        <taxon>Bacteria</taxon>
        <taxon>Bacillati</taxon>
        <taxon>Bacillota</taxon>
        <taxon>Bacilli</taxon>
        <taxon>Bacillales</taxon>
        <taxon>Paenibacillaceae</taxon>
        <taxon>Cohnella</taxon>
    </lineage>
</organism>
<dbReference type="Proteomes" id="UP001161691">
    <property type="component" value="Unassembled WGS sequence"/>
</dbReference>
<protein>
    <submittedName>
        <fullName evidence="1">Uncharacterized protein</fullName>
    </submittedName>
</protein>
<keyword evidence="2" id="KW-1185">Reference proteome</keyword>
<proteinExistence type="predicted"/>
<dbReference type="EMBL" id="JAGRPV010000001">
    <property type="protein sequence ID" value="MDI4645554.1"/>
    <property type="molecule type" value="Genomic_DNA"/>
</dbReference>